<sequence>MNSTPAFTLPCALCRLRLTFFRPTASSRSSRRLRVRPTPCRLPIIQAAGGPPPGSSDPPGGPIITKALEVTFRNVWIRLMTAGVGPEYDDAIQAFVIACIAAYKAGYSITAIKLELAANETQAKYMGRDISLNDQEKETRLIWLALVYLTLAKFNFASDRTPPPVSADLQGSKMDSLVPGLTGLVESVCDAAARGYSLQTFKMELGLKKDTGDKPLSGAEASIRSQWSRIIFATYNLLPENLRGKPNQR</sequence>
<organism evidence="1 2">
    <name type="scientific">Chondrus crispus</name>
    <name type="common">Carrageen Irish moss</name>
    <name type="synonym">Polymorpha crispa</name>
    <dbReference type="NCBI Taxonomy" id="2769"/>
    <lineage>
        <taxon>Eukaryota</taxon>
        <taxon>Rhodophyta</taxon>
        <taxon>Florideophyceae</taxon>
        <taxon>Rhodymeniophycidae</taxon>
        <taxon>Gigartinales</taxon>
        <taxon>Gigartinaceae</taxon>
        <taxon>Chondrus</taxon>
    </lineage>
</organism>
<dbReference type="RefSeq" id="XP_005713547.1">
    <property type="nucleotide sequence ID" value="XM_005713490.1"/>
</dbReference>
<dbReference type="EMBL" id="HG001656">
    <property type="protein sequence ID" value="CDF33728.1"/>
    <property type="molecule type" value="Genomic_DNA"/>
</dbReference>
<reference evidence="2" key="1">
    <citation type="journal article" date="2013" name="Proc. Natl. Acad. Sci. U.S.A.">
        <title>Genome structure and metabolic features in the red seaweed Chondrus crispus shed light on evolution of the Archaeplastida.</title>
        <authorList>
            <person name="Collen J."/>
            <person name="Porcel B."/>
            <person name="Carre W."/>
            <person name="Ball S.G."/>
            <person name="Chaparro C."/>
            <person name="Tonon T."/>
            <person name="Barbeyron T."/>
            <person name="Michel G."/>
            <person name="Noel B."/>
            <person name="Valentin K."/>
            <person name="Elias M."/>
            <person name="Artiguenave F."/>
            <person name="Arun A."/>
            <person name="Aury J.M."/>
            <person name="Barbosa-Neto J.F."/>
            <person name="Bothwell J.H."/>
            <person name="Bouget F.Y."/>
            <person name="Brillet L."/>
            <person name="Cabello-Hurtado F."/>
            <person name="Capella-Gutierrez S."/>
            <person name="Charrier B."/>
            <person name="Cladiere L."/>
            <person name="Cock J.M."/>
            <person name="Coelho S.M."/>
            <person name="Colleoni C."/>
            <person name="Czjzek M."/>
            <person name="Da Silva C."/>
            <person name="Delage L."/>
            <person name="Denoeud F."/>
            <person name="Deschamps P."/>
            <person name="Dittami S.M."/>
            <person name="Gabaldon T."/>
            <person name="Gachon C.M."/>
            <person name="Groisillier A."/>
            <person name="Herve C."/>
            <person name="Jabbari K."/>
            <person name="Katinka M."/>
            <person name="Kloareg B."/>
            <person name="Kowalczyk N."/>
            <person name="Labadie K."/>
            <person name="Leblanc C."/>
            <person name="Lopez P.J."/>
            <person name="McLachlan D.H."/>
            <person name="Meslet-Cladiere L."/>
            <person name="Moustafa A."/>
            <person name="Nehr Z."/>
            <person name="Nyvall Collen P."/>
            <person name="Panaud O."/>
            <person name="Partensky F."/>
            <person name="Poulain J."/>
            <person name="Rensing S.A."/>
            <person name="Rousvoal S."/>
            <person name="Samson G."/>
            <person name="Symeonidi A."/>
            <person name="Weissenbach J."/>
            <person name="Zambounis A."/>
            <person name="Wincker P."/>
            <person name="Boyen C."/>
        </authorList>
    </citation>
    <scope>NUCLEOTIDE SEQUENCE [LARGE SCALE GENOMIC DNA]</scope>
    <source>
        <strain evidence="2">cv. Stackhouse</strain>
    </source>
</reference>
<dbReference type="KEGG" id="ccp:CHC_T00002514001"/>
<accession>R7Q7C3</accession>
<dbReference type="OrthoDB" id="5177at2759"/>
<protein>
    <submittedName>
        <fullName evidence="1">Uncharacterized protein</fullName>
    </submittedName>
</protein>
<evidence type="ECO:0000313" key="1">
    <source>
        <dbReference type="EMBL" id="CDF33728.1"/>
    </source>
</evidence>
<evidence type="ECO:0000313" key="2">
    <source>
        <dbReference type="Proteomes" id="UP000012073"/>
    </source>
</evidence>
<gene>
    <name evidence="1" type="ORF">CHC_T00002514001</name>
</gene>
<proteinExistence type="predicted"/>
<keyword evidence="2" id="KW-1185">Reference proteome</keyword>
<dbReference type="AlphaFoldDB" id="R7Q7C3"/>
<name>R7Q7C3_CHOCR</name>
<dbReference type="GeneID" id="17321263"/>
<dbReference type="Gramene" id="CDF33728">
    <property type="protein sequence ID" value="CDF33728"/>
    <property type="gene ID" value="CHC_T00002514001"/>
</dbReference>
<dbReference type="OMA" id="KETRLIW"/>
<dbReference type="Proteomes" id="UP000012073">
    <property type="component" value="Unassembled WGS sequence"/>
</dbReference>